<gene>
    <name evidence="2" type="ORF">U6N30_09805</name>
</gene>
<feature type="transmembrane region" description="Helical" evidence="1">
    <location>
        <begin position="180"/>
        <end position="199"/>
    </location>
</feature>
<name>A0ABZ1B4U2_9ACTN</name>
<feature type="transmembrane region" description="Helical" evidence="1">
    <location>
        <begin position="75"/>
        <end position="96"/>
    </location>
</feature>
<keyword evidence="1" id="KW-0812">Transmembrane</keyword>
<feature type="transmembrane region" description="Helical" evidence="1">
    <location>
        <begin position="205"/>
        <end position="223"/>
    </location>
</feature>
<protein>
    <recommendedName>
        <fullName evidence="4">DUF4386 family protein</fullName>
    </recommendedName>
</protein>
<dbReference type="Proteomes" id="UP001324287">
    <property type="component" value="Chromosome"/>
</dbReference>
<keyword evidence="3" id="KW-1185">Reference proteome</keyword>
<evidence type="ECO:0000313" key="2">
    <source>
        <dbReference type="EMBL" id="WRL65825.1"/>
    </source>
</evidence>
<reference evidence="2 3" key="1">
    <citation type="submission" date="2023-12" db="EMBL/GenBank/DDBJ databases">
        <title>Blastococcus brunescens sp. nov., an actonobacterium isolated from sandstone collected in sahara desert.</title>
        <authorList>
            <person name="Gtari M."/>
            <person name="Ghodhbane F."/>
        </authorList>
    </citation>
    <scope>NUCLEOTIDE SEQUENCE [LARGE SCALE GENOMIC DNA]</scope>
    <source>
        <strain evidence="2 3">BMG 8361</strain>
    </source>
</reference>
<accession>A0ABZ1B4U2</accession>
<keyword evidence="1" id="KW-1133">Transmembrane helix</keyword>
<evidence type="ECO:0008006" key="4">
    <source>
        <dbReference type="Google" id="ProtNLM"/>
    </source>
</evidence>
<keyword evidence="1" id="KW-0472">Membrane</keyword>
<feature type="transmembrane region" description="Helical" evidence="1">
    <location>
        <begin position="23"/>
        <end position="45"/>
    </location>
</feature>
<organism evidence="2 3">
    <name type="scientific">Blastococcus brunescens</name>
    <dbReference type="NCBI Taxonomy" id="1564165"/>
    <lineage>
        <taxon>Bacteria</taxon>
        <taxon>Bacillati</taxon>
        <taxon>Actinomycetota</taxon>
        <taxon>Actinomycetes</taxon>
        <taxon>Geodermatophilales</taxon>
        <taxon>Geodermatophilaceae</taxon>
        <taxon>Blastococcus</taxon>
    </lineage>
</organism>
<evidence type="ECO:0000313" key="3">
    <source>
        <dbReference type="Proteomes" id="UP001324287"/>
    </source>
</evidence>
<feature type="transmembrane region" description="Helical" evidence="1">
    <location>
        <begin position="153"/>
        <end position="173"/>
    </location>
</feature>
<evidence type="ECO:0000256" key="1">
    <source>
        <dbReference type="SAM" id="Phobius"/>
    </source>
</evidence>
<sequence length="236" mass="24598">MTALDSATGATPRTATAPPFSRALRIAAGVSLILAGMLNGLSQFAGELLTGDLSFSQQIAWGADHPVAHGVEQTALVVSSLFMPLGLLGVAHVCRFRAPVLTAIATPLVIWGMWGFGNVLAMGYTAGTIAPSVLSVDQAMRLNDGLSEHGGSIATGLVPHLIGSFFGVLLLSVAAWRSGAFPRMAVALLVAFVVWDFALPPLGPIDAHILLVIAWTWLGVHLVRMSGDVWRGARAG</sequence>
<feature type="transmembrane region" description="Helical" evidence="1">
    <location>
        <begin position="108"/>
        <end position="133"/>
    </location>
</feature>
<dbReference type="RefSeq" id="WP_324277142.1">
    <property type="nucleotide sequence ID" value="NZ_CP141261.1"/>
</dbReference>
<dbReference type="EMBL" id="CP141261">
    <property type="protein sequence ID" value="WRL65825.1"/>
    <property type="molecule type" value="Genomic_DNA"/>
</dbReference>
<proteinExistence type="predicted"/>